<dbReference type="InterPro" id="IPR050360">
    <property type="entry name" value="MFS_Sugar_Transporters"/>
</dbReference>
<feature type="transmembrane region" description="Helical" evidence="8">
    <location>
        <begin position="148"/>
        <end position="168"/>
    </location>
</feature>
<feature type="transmembrane region" description="Helical" evidence="8">
    <location>
        <begin position="109"/>
        <end position="127"/>
    </location>
</feature>
<evidence type="ECO:0000259" key="9">
    <source>
        <dbReference type="PROSITE" id="PS50850"/>
    </source>
</evidence>
<keyword evidence="5 8" id="KW-1133">Transmembrane helix</keyword>
<feature type="transmembrane region" description="Helical" evidence="8">
    <location>
        <begin position="428"/>
        <end position="447"/>
    </location>
</feature>
<evidence type="ECO:0000256" key="1">
    <source>
        <dbReference type="ARBA" id="ARBA00004141"/>
    </source>
</evidence>
<keyword evidence="6 8" id="KW-0472">Membrane</keyword>
<dbReference type="FunFam" id="1.20.1250.20:FF:000134">
    <property type="entry name" value="MFS sugar transporter protein"/>
    <property type="match status" value="1"/>
</dbReference>
<evidence type="ECO:0000256" key="6">
    <source>
        <dbReference type="ARBA" id="ARBA00023136"/>
    </source>
</evidence>
<dbReference type="PANTHER" id="PTHR48022">
    <property type="entry name" value="PLASTIDIC GLUCOSE TRANSPORTER 4"/>
    <property type="match status" value="1"/>
</dbReference>
<gene>
    <name evidence="10" type="ORF">CKM354_000316100</name>
</gene>
<dbReference type="Pfam" id="PF00083">
    <property type="entry name" value="Sugar_tr"/>
    <property type="match status" value="1"/>
</dbReference>
<dbReference type="RefSeq" id="XP_044654278.1">
    <property type="nucleotide sequence ID" value="XM_044798343.1"/>
</dbReference>
<sequence length="493" mass="53975">MAKSIISDYANGYNYFCAIFVGIGSLLWGYDSGIFGTAQAQEYFETFFHPSAALLGAIISTYTAGGAIGCLLSWPIGNWTGRKGTLQIGAIVAIIGCSLQTGAQEVGMLIAGRLIAGLAIGIIYFAIPQYQSELAPPEHRGSIVGLHAQFIGTGYAVSNWIGFAVYYADGEFTYRFPVGLQVLWAVVLLGGTFFLPESPRYLLQKGCHEEAFTVLKKMRRPGNEEMVKREFVQMREQITWEQENEVSSLMGIFRKASYRRRLLLGSGIQIGQQICGISAINYYQTIMYKSLGIQGATVLALAGVWGIIGPLSNLFCLAFIIDRVKRRTMLIWGSVGMAVDIAIVMAFVAVFGGGPNKIGNAFGIFFLLLFGIIFSISWNSGAPVYCTEIFPTQIRTAGGAVSTFWSFIIQVILAQASPTGLANVGWRYYIFFIVMNVVTAIAVWCWVPETSGKSLEEINELFGDTLMTDHLNAAQTQEKGQEAEVRVEMVNKS</sequence>
<evidence type="ECO:0000313" key="10">
    <source>
        <dbReference type="EMBL" id="GIZ39791.1"/>
    </source>
</evidence>
<evidence type="ECO:0000256" key="3">
    <source>
        <dbReference type="ARBA" id="ARBA00022448"/>
    </source>
</evidence>
<proteinExistence type="inferred from homology"/>
<feature type="transmembrane region" description="Helical" evidence="8">
    <location>
        <begin position="262"/>
        <end position="283"/>
    </location>
</feature>
<evidence type="ECO:0000256" key="7">
    <source>
        <dbReference type="RuleBase" id="RU003346"/>
    </source>
</evidence>
<dbReference type="PROSITE" id="PS00217">
    <property type="entry name" value="SUGAR_TRANSPORT_2"/>
    <property type="match status" value="1"/>
</dbReference>
<dbReference type="GO" id="GO:0005351">
    <property type="term" value="F:carbohydrate:proton symporter activity"/>
    <property type="evidence" value="ECO:0007669"/>
    <property type="project" value="TreeGrafter"/>
</dbReference>
<dbReference type="Proteomes" id="UP000825890">
    <property type="component" value="Unassembled WGS sequence"/>
</dbReference>
<protein>
    <recommendedName>
        <fullName evidence="9">Major facilitator superfamily (MFS) profile domain-containing protein</fullName>
    </recommendedName>
</protein>
<dbReference type="InterPro" id="IPR003663">
    <property type="entry name" value="Sugar/inositol_transpt"/>
</dbReference>
<feature type="transmembrane region" description="Helical" evidence="8">
    <location>
        <begin position="330"/>
        <end position="352"/>
    </location>
</feature>
<organism evidence="10 11">
    <name type="scientific">Cercospora kikuchii</name>
    <dbReference type="NCBI Taxonomy" id="84275"/>
    <lineage>
        <taxon>Eukaryota</taxon>
        <taxon>Fungi</taxon>
        <taxon>Dikarya</taxon>
        <taxon>Ascomycota</taxon>
        <taxon>Pezizomycotina</taxon>
        <taxon>Dothideomycetes</taxon>
        <taxon>Dothideomycetidae</taxon>
        <taxon>Mycosphaerellales</taxon>
        <taxon>Mycosphaerellaceae</taxon>
        <taxon>Cercospora</taxon>
    </lineage>
</organism>
<feature type="transmembrane region" description="Helical" evidence="8">
    <location>
        <begin position="50"/>
        <end position="72"/>
    </location>
</feature>
<dbReference type="InterPro" id="IPR005828">
    <property type="entry name" value="MFS_sugar_transport-like"/>
</dbReference>
<feature type="transmembrane region" description="Helical" evidence="8">
    <location>
        <begin position="174"/>
        <end position="195"/>
    </location>
</feature>
<evidence type="ECO:0000256" key="2">
    <source>
        <dbReference type="ARBA" id="ARBA00010992"/>
    </source>
</evidence>
<dbReference type="InterPro" id="IPR020846">
    <property type="entry name" value="MFS_dom"/>
</dbReference>
<feature type="transmembrane region" description="Helical" evidence="8">
    <location>
        <begin position="295"/>
        <end position="321"/>
    </location>
</feature>
<keyword evidence="3 7" id="KW-0813">Transport</keyword>
<evidence type="ECO:0000256" key="5">
    <source>
        <dbReference type="ARBA" id="ARBA00022989"/>
    </source>
</evidence>
<dbReference type="InterPro" id="IPR036259">
    <property type="entry name" value="MFS_trans_sf"/>
</dbReference>
<evidence type="ECO:0000256" key="4">
    <source>
        <dbReference type="ARBA" id="ARBA00022692"/>
    </source>
</evidence>
<feature type="transmembrane region" description="Helical" evidence="8">
    <location>
        <begin position="397"/>
        <end position="416"/>
    </location>
</feature>
<reference evidence="10 11" key="1">
    <citation type="submission" date="2021-01" db="EMBL/GenBank/DDBJ databases">
        <title>Cercospora kikuchii MAFF 305040 whole genome shotgun sequence.</title>
        <authorList>
            <person name="Kashiwa T."/>
            <person name="Suzuki T."/>
        </authorList>
    </citation>
    <scope>NUCLEOTIDE SEQUENCE [LARGE SCALE GENOMIC DNA]</scope>
    <source>
        <strain evidence="10 11">MAFF 305040</strain>
    </source>
</reference>
<dbReference type="Gene3D" id="1.20.1250.20">
    <property type="entry name" value="MFS general substrate transporter like domains"/>
    <property type="match status" value="1"/>
</dbReference>
<comment type="similarity">
    <text evidence="2 7">Belongs to the major facilitator superfamily. Sugar transporter (TC 2.A.1.1) family.</text>
</comment>
<name>A0A9P3CBM5_9PEZI</name>
<keyword evidence="11" id="KW-1185">Reference proteome</keyword>
<evidence type="ECO:0000256" key="8">
    <source>
        <dbReference type="SAM" id="Phobius"/>
    </source>
</evidence>
<feature type="transmembrane region" description="Helical" evidence="8">
    <location>
        <begin position="12"/>
        <end position="30"/>
    </location>
</feature>
<dbReference type="SUPFAM" id="SSF103473">
    <property type="entry name" value="MFS general substrate transporter"/>
    <property type="match status" value="1"/>
</dbReference>
<dbReference type="GeneID" id="68288736"/>
<keyword evidence="4 8" id="KW-0812">Transmembrane</keyword>
<evidence type="ECO:0000313" key="11">
    <source>
        <dbReference type="Proteomes" id="UP000825890"/>
    </source>
</evidence>
<dbReference type="InterPro" id="IPR005829">
    <property type="entry name" value="Sugar_transporter_CS"/>
</dbReference>
<dbReference type="PANTHER" id="PTHR48022:SF80">
    <property type="entry name" value="SUGAR TRANSPORTER, PUTATIVE (AFU_ORTHOLOGUE AFUA_3G12170)-RELATED"/>
    <property type="match status" value="1"/>
</dbReference>
<dbReference type="AlphaFoldDB" id="A0A9P3CBM5"/>
<feature type="transmembrane region" description="Helical" evidence="8">
    <location>
        <begin position="84"/>
        <end position="103"/>
    </location>
</feature>
<dbReference type="OrthoDB" id="6612291at2759"/>
<accession>A0A9P3CBM5</accession>
<dbReference type="NCBIfam" id="TIGR00879">
    <property type="entry name" value="SP"/>
    <property type="match status" value="1"/>
</dbReference>
<dbReference type="GO" id="GO:0016020">
    <property type="term" value="C:membrane"/>
    <property type="evidence" value="ECO:0007669"/>
    <property type="project" value="UniProtKB-SubCell"/>
</dbReference>
<comment type="subcellular location">
    <subcellularLocation>
        <location evidence="1">Membrane</location>
        <topology evidence="1">Multi-pass membrane protein</topology>
    </subcellularLocation>
</comment>
<feature type="transmembrane region" description="Helical" evidence="8">
    <location>
        <begin position="358"/>
        <end position="376"/>
    </location>
</feature>
<dbReference type="PROSITE" id="PS50850">
    <property type="entry name" value="MFS"/>
    <property type="match status" value="1"/>
</dbReference>
<comment type="caution">
    <text evidence="10">The sequence shown here is derived from an EMBL/GenBank/DDBJ whole genome shotgun (WGS) entry which is preliminary data.</text>
</comment>
<feature type="domain" description="Major facilitator superfamily (MFS) profile" evidence="9">
    <location>
        <begin position="17"/>
        <end position="451"/>
    </location>
</feature>
<dbReference type="PRINTS" id="PR00171">
    <property type="entry name" value="SUGRTRNSPORT"/>
</dbReference>
<dbReference type="EMBL" id="BOLY01000002">
    <property type="protein sequence ID" value="GIZ39791.1"/>
    <property type="molecule type" value="Genomic_DNA"/>
</dbReference>